<feature type="binding site" evidence="5">
    <location>
        <position position="34"/>
    </location>
    <ligand>
        <name>ATP</name>
        <dbReference type="ChEBI" id="CHEBI:30616"/>
    </ligand>
</feature>
<name>A0AAV2YNM8_9STRA</name>
<feature type="binding site" evidence="5">
    <location>
        <begin position="229"/>
        <end position="233"/>
    </location>
    <ligand>
        <name>ATP</name>
        <dbReference type="ChEBI" id="CHEBI:30616"/>
    </ligand>
</feature>
<evidence type="ECO:0000256" key="2">
    <source>
        <dbReference type="ARBA" id="ARBA00022741"/>
    </source>
</evidence>
<evidence type="ECO:0000256" key="4">
    <source>
        <dbReference type="ARBA" id="ARBA00022840"/>
    </source>
</evidence>
<feature type="binding site" evidence="5">
    <location>
        <position position="27"/>
    </location>
    <ligand>
        <name>Mg(2+)</name>
        <dbReference type="ChEBI" id="CHEBI:18420"/>
    </ligand>
</feature>
<keyword evidence="5" id="KW-0460">Magnesium</keyword>
<keyword evidence="5" id="KW-0479">Metal-binding</keyword>
<evidence type="ECO:0000256" key="1">
    <source>
        <dbReference type="ARBA" id="ARBA00022679"/>
    </source>
</evidence>
<sequence>MRRTSALASAAVAARSASSSSRLLVLNAGSSTLKYKMFGLHDGGVEAPIFSGLVELSNASSPDGRIVHQRVDSQEKQEVQLQLPTHRAALEQVVDRFFGGATDGIQAIGHRVVHGGESFHDATRIDARVLEAVNEHTCLAPLHNPGNLLGIAVATEVFGEQTPQVAVFDTAYHATMPPKAYIYGLPYHLYEQNQVRRYGFHGTSHQYVAKQAAKRINKPLEKSNFITCHLGNGSSMAAIRNGKCIDTTMGMTPLEGLLMGTRSGDVDPALHAFLTTQLKMTIEQVDKMLNKQSGLLGICGDSDIRKIQDRIREKNDPIANLAMDVYAHRVRKYLGAYLLELGGSLDALVFTAGIGESSAMIRERVCRNLDFLGIELDEEKNAVSMMGEGHVEIQSANSRIKVLVIPTDEERSIAEQTYDIALRQ</sequence>
<keyword evidence="1 5" id="KW-0808">Transferase</keyword>
<dbReference type="Pfam" id="PF00871">
    <property type="entry name" value="Acetate_kinase"/>
    <property type="match status" value="1"/>
</dbReference>
<dbReference type="PIRSF" id="PIRSF000722">
    <property type="entry name" value="Acetate_prop_kin"/>
    <property type="match status" value="1"/>
</dbReference>
<dbReference type="EC" id="2.7.2.1" evidence="5"/>
<dbReference type="PROSITE" id="PS01075">
    <property type="entry name" value="ACETATE_KINASE_1"/>
    <property type="match status" value="1"/>
</dbReference>
<reference evidence="6" key="1">
    <citation type="submission" date="2022-11" db="EMBL/GenBank/DDBJ databases">
        <authorList>
            <person name="Morgan W.R."/>
            <person name="Tartar A."/>
        </authorList>
    </citation>
    <scope>NUCLEOTIDE SEQUENCE</scope>
    <source>
        <strain evidence="6">ARSEF 373</strain>
    </source>
</reference>
<comment type="caution">
    <text evidence="6">The sequence shown here is derived from an EMBL/GenBank/DDBJ whole genome shotgun (WGS) entry which is preliminary data.</text>
</comment>
<dbReference type="InterPro" id="IPR023865">
    <property type="entry name" value="Aliphatic_acid_kinase_CS"/>
</dbReference>
<dbReference type="PROSITE" id="PS01076">
    <property type="entry name" value="ACETATE_KINASE_2"/>
    <property type="match status" value="1"/>
</dbReference>
<dbReference type="GO" id="GO:0006083">
    <property type="term" value="P:acetate metabolic process"/>
    <property type="evidence" value="ECO:0007669"/>
    <property type="project" value="TreeGrafter"/>
</dbReference>
<dbReference type="GO" id="GO:0006085">
    <property type="term" value="P:acetyl-CoA biosynthetic process"/>
    <property type="evidence" value="ECO:0007669"/>
    <property type="project" value="UniProtKB-UniRule"/>
</dbReference>
<dbReference type="HAMAP" id="MF_00020">
    <property type="entry name" value="Acetate_kinase"/>
    <property type="match status" value="1"/>
</dbReference>
<comment type="cofactor">
    <cofactor evidence="5">
        <name>Mg(2+)</name>
        <dbReference type="ChEBI" id="CHEBI:18420"/>
    </cofactor>
</comment>
<keyword evidence="3 5" id="KW-0418">Kinase</keyword>
<comment type="similarity">
    <text evidence="5">Belongs to the acetokinase family.</text>
</comment>
<dbReference type="GO" id="GO:0000287">
    <property type="term" value="F:magnesium ion binding"/>
    <property type="evidence" value="ECO:0007669"/>
    <property type="project" value="UniProtKB-UniRule"/>
</dbReference>
<dbReference type="InterPro" id="IPR000890">
    <property type="entry name" value="Aliphatic_acid_kin_short-chain"/>
</dbReference>
<dbReference type="CDD" id="cd24010">
    <property type="entry name" value="ASKHA_NBD_AcK_PK"/>
    <property type="match status" value="1"/>
</dbReference>
<evidence type="ECO:0000313" key="6">
    <source>
        <dbReference type="EMBL" id="DAZ96257.1"/>
    </source>
</evidence>
<proteinExistence type="inferred from homology"/>
<dbReference type="AlphaFoldDB" id="A0AAV2YNM8"/>
<dbReference type="InterPro" id="IPR004372">
    <property type="entry name" value="Ac/propionate_kinase"/>
</dbReference>
<evidence type="ECO:0000256" key="5">
    <source>
        <dbReference type="HAMAP-Rule" id="MF_03131"/>
    </source>
</evidence>
<keyword evidence="4 5" id="KW-0067">ATP-binding</keyword>
<feature type="site" description="Transition state stabilizer" evidence="5">
    <location>
        <position position="201"/>
    </location>
</feature>
<comment type="catalytic activity">
    <reaction evidence="5">
        <text>acetate + ATP = acetyl phosphate + ADP</text>
        <dbReference type="Rhea" id="RHEA:11352"/>
        <dbReference type="ChEBI" id="CHEBI:22191"/>
        <dbReference type="ChEBI" id="CHEBI:30089"/>
        <dbReference type="ChEBI" id="CHEBI:30616"/>
        <dbReference type="ChEBI" id="CHEBI:456216"/>
        <dbReference type="EC" id="2.7.2.1"/>
    </reaction>
</comment>
<comment type="caution">
    <text evidence="5">Lacks conserved residue(s) required for the propagation of feature annotation.</text>
</comment>
<feature type="binding site" evidence="5">
    <location>
        <position position="409"/>
    </location>
    <ligand>
        <name>Mg(2+)</name>
        <dbReference type="ChEBI" id="CHEBI:18420"/>
    </ligand>
</feature>
<feature type="active site" description="Proton donor/acceptor" evidence="5">
    <location>
        <position position="169"/>
    </location>
</feature>
<dbReference type="InterPro" id="IPR043129">
    <property type="entry name" value="ATPase_NBD"/>
</dbReference>
<dbReference type="PRINTS" id="PR00471">
    <property type="entry name" value="ACETATEKNASE"/>
</dbReference>
<accession>A0AAV2YNM8</accession>
<feature type="binding site" evidence="5">
    <location>
        <position position="111"/>
    </location>
    <ligand>
        <name>substrate</name>
    </ligand>
</feature>
<feature type="binding site" evidence="5">
    <location>
        <begin position="303"/>
        <end position="305"/>
    </location>
    <ligand>
        <name>ATP</name>
        <dbReference type="ChEBI" id="CHEBI:30616"/>
    </ligand>
</feature>
<dbReference type="EMBL" id="DAKRPA010000173">
    <property type="protein sequence ID" value="DAZ96257.1"/>
    <property type="molecule type" value="Genomic_DNA"/>
</dbReference>
<comment type="pathway">
    <text evidence="5">Metabolic intermediate biosynthesis; acetyl-CoA biosynthesis; acetyl-CoA from acetate: step 1/2.</text>
</comment>
<dbReference type="PANTHER" id="PTHR21060:SF15">
    <property type="entry name" value="ACETATE KINASE-RELATED"/>
    <property type="match status" value="1"/>
</dbReference>
<evidence type="ECO:0000256" key="3">
    <source>
        <dbReference type="ARBA" id="ARBA00022777"/>
    </source>
</evidence>
<feature type="site" description="Transition state stabilizer" evidence="5">
    <location>
        <position position="262"/>
    </location>
</feature>
<dbReference type="Gene3D" id="3.30.420.40">
    <property type="match status" value="2"/>
</dbReference>
<organism evidence="6 7">
    <name type="scientific">Lagenidium giganteum</name>
    <dbReference type="NCBI Taxonomy" id="4803"/>
    <lineage>
        <taxon>Eukaryota</taxon>
        <taxon>Sar</taxon>
        <taxon>Stramenopiles</taxon>
        <taxon>Oomycota</taxon>
        <taxon>Peronosporomycetes</taxon>
        <taxon>Pythiales</taxon>
        <taxon>Pythiaceae</taxon>
    </lineage>
</organism>
<dbReference type="GO" id="GO:0008776">
    <property type="term" value="F:acetate kinase activity"/>
    <property type="evidence" value="ECO:0007669"/>
    <property type="project" value="UniProtKB-UniRule"/>
</dbReference>
<reference evidence="6" key="2">
    <citation type="journal article" date="2023" name="Microbiol Resour">
        <title>Decontamination and Annotation of the Draft Genome Sequence of the Oomycete Lagenidium giganteum ARSEF 373.</title>
        <authorList>
            <person name="Morgan W.R."/>
            <person name="Tartar A."/>
        </authorList>
    </citation>
    <scope>NUCLEOTIDE SEQUENCE</scope>
    <source>
        <strain evidence="6">ARSEF 373</strain>
    </source>
</reference>
<dbReference type="Proteomes" id="UP001146120">
    <property type="component" value="Unassembled WGS sequence"/>
</dbReference>
<dbReference type="NCBIfam" id="TIGR00016">
    <property type="entry name" value="ackA"/>
    <property type="match status" value="1"/>
</dbReference>
<keyword evidence="2 5" id="KW-0547">Nucleotide-binding</keyword>
<protein>
    <recommendedName>
        <fullName evidence="5">Probable acetate kinase</fullName>
        <ecNumber evidence="5">2.7.2.1</ecNumber>
    </recommendedName>
    <alternativeName>
        <fullName evidence="5">Acetokinase</fullName>
    </alternativeName>
</protein>
<gene>
    <name evidence="6" type="ORF">N0F65_012560</name>
</gene>
<keyword evidence="7" id="KW-1185">Reference proteome</keyword>
<dbReference type="SUPFAM" id="SSF53067">
    <property type="entry name" value="Actin-like ATPase domain"/>
    <property type="match status" value="2"/>
</dbReference>
<dbReference type="GO" id="GO:0005524">
    <property type="term" value="F:ATP binding"/>
    <property type="evidence" value="ECO:0007669"/>
    <property type="project" value="UniProtKB-KW"/>
</dbReference>
<dbReference type="PANTHER" id="PTHR21060">
    <property type="entry name" value="ACETATE KINASE"/>
    <property type="match status" value="1"/>
</dbReference>
<evidence type="ECO:0000313" key="7">
    <source>
        <dbReference type="Proteomes" id="UP001146120"/>
    </source>
</evidence>